<accession>A0A7R9AAE8</accession>
<dbReference type="AlphaFoldDB" id="A0A7R9AAE8"/>
<protein>
    <submittedName>
        <fullName evidence="1">Uncharacterized protein</fullName>
    </submittedName>
</protein>
<dbReference type="EMBL" id="CAJPEV010002876">
    <property type="protein sequence ID" value="CAG0898313.1"/>
    <property type="molecule type" value="Genomic_DNA"/>
</dbReference>
<reference evidence="1" key="1">
    <citation type="submission" date="2020-11" db="EMBL/GenBank/DDBJ databases">
        <authorList>
            <person name="Tran Van P."/>
        </authorList>
    </citation>
    <scope>NUCLEOTIDE SEQUENCE</scope>
</reference>
<proteinExistence type="predicted"/>
<keyword evidence="2" id="KW-1185">Reference proteome</keyword>
<evidence type="ECO:0000313" key="2">
    <source>
        <dbReference type="Proteomes" id="UP000677054"/>
    </source>
</evidence>
<name>A0A7R9AAE8_9CRUS</name>
<sequence>MVLYLTSLAWKALNSGFRTVVRTQVEKGHDDQAASFRVHTSSLCHLDTLTACPVSSKCLNNLFLVVQTVLQTTQASPLLCLPFCQDLVWAKAPHRMDLLRCLALL</sequence>
<dbReference type="EMBL" id="LR902393">
    <property type="protein sequence ID" value="CAD7250477.1"/>
    <property type="molecule type" value="Genomic_DNA"/>
</dbReference>
<gene>
    <name evidence="1" type="ORF">DSTB1V02_LOCUS10250</name>
</gene>
<evidence type="ECO:0000313" key="1">
    <source>
        <dbReference type="EMBL" id="CAD7250477.1"/>
    </source>
</evidence>
<dbReference type="Proteomes" id="UP000677054">
    <property type="component" value="Unassembled WGS sequence"/>
</dbReference>
<organism evidence="1">
    <name type="scientific">Darwinula stevensoni</name>
    <dbReference type="NCBI Taxonomy" id="69355"/>
    <lineage>
        <taxon>Eukaryota</taxon>
        <taxon>Metazoa</taxon>
        <taxon>Ecdysozoa</taxon>
        <taxon>Arthropoda</taxon>
        <taxon>Crustacea</taxon>
        <taxon>Oligostraca</taxon>
        <taxon>Ostracoda</taxon>
        <taxon>Podocopa</taxon>
        <taxon>Podocopida</taxon>
        <taxon>Darwinulocopina</taxon>
        <taxon>Darwinuloidea</taxon>
        <taxon>Darwinulidae</taxon>
        <taxon>Darwinula</taxon>
    </lineage>
</organism>